<evidence type="ECO:0000313" key="3">
    <source>
        <dbReference type="RefSeq" id="XP_056864540.1"/>
    </source>
</evidence>
<keyword evidence="1" id="KW-1185">Reference proteome</keyword>
<dbReference type="PANTHER" id="PTHR44749">
    <property type="entry name" value="SUPPRESSOR OF RPS4-RLD 1"/>
    <property type="match status" value="1"/>
</dbReference>
<accession>A0A9W3DLA0</accession>
<evidence type="ECO:0000313" key="2">
    <source>
        <dbReference type="RefSeq" id="XP_056864539.1"/>
    </source>
</evidence>
<sequence>MKGKEIALYTASKANSEFFCFDIDGTWIQCSRGRLGYDFAIRTSCTPARWSDFNEEMTSAWEAFGNAYFGENYGSTDLDALETVRDVILRLTYHWYSFMLLARGTAVTDL</sequence>
<dbReference type="RefSeq" id="XP_056864539.1">
    <property type="nucleotide sequence ID" value="XM_057008559.1"/>
</dbReference>
<gene>
    <name evidence="2 3" type="primary">LOC130511506</name>
</gene>
<name>A0A9W3DLA0_RAPSA</name>
<proteinExistence type="predicted"/>
<dbReference type="KEGG" id="rsz:130511506"/>
<dbReference type="OrthoDB" id="1926212at2759"/>
<reference evidence="1" key="1">
    <citation type="journal article" date="2019" name="Database">
        <title>The radish genome database (RadishGD): an integrated information resource for radish genomics.</title>
        <authorList>
            <person name="Yu H.J."/>
            <person name="Baek S."/>
            <person name="Lee Y.J."/>
            <person name="Cho A."/>
            <person name="Mun J.H."/>
        </authorList>
    </citation>
    <scope>NUCLEOTIDE SEQUENCE [LARGE SCALE GENOMIC DNA]</scope>
    <source>
        <strain evidence="1">cv. WK10039</strain>
    </source>
</reference>
<organism evidence="1 2">
    <name type="scientific">Raphanus sativus</name>
    <name type="common">Radish</name>
    <name type="synonym">Raphanus raphanistrum var. sativus</name>
    <dbReference type="NCBI Taxonomy" id="3726"/>
    <lineage>
        <taxon>Eukaryota</taxon>
        <taxon>Viridiplantae</taxon>
        <taxon>Streptophyta</taxon>
        <taxon>Embryophyta</taxon>
        <taxon>Tracheophyta</taxon>
        <taxon>Spermatophyta</taxon>
        <taxon>Magnoliopsida</taxon>
        <taxon>eudicotyledons</taxon>
        <taxon>Gunneridae</taxon>
        <taxon>Pentapetalae</taxon>
        <taxon>rosids</taxon>
        <taxon>malvids</taxon>
        <taxon>Brassicales</taxon>
        <taxon>Brassicaceae</taxon>
        <taxon>Brassiceae</taxon>
        <taxon>Raphanus</taxon>
    </lineage>
</organism>
<dbReference type="Proteomes" id="UP000504610">
    <property type="component" value="Chromosome 4"/>
</dbReference>
<dbReference type="InterPro" id="IPR044650">
    <property type="entry name" value="SRFR1-like"/>
</dbReference>
<dbReference type="AlphaFoldDB" id="A0A9W3DLA0"/>
<dbReference type="PANTHER" id="PTHR44749:SF1">
    <property type="entry name" value="TETRATRICOPEPTIDE-LIKE HELICAL DOMAIN-CONTAINING PROTEIN"/>
    <property type="match status" value="1"/>
</dbReference>
<reference evidence="2 3" key="2">
    <citation type="submission" date="2025-04" db="UniProtKB">
        <authorList>
            <consortium name="RefSeq"/>
        </authorList>
    </citation>
    <scope>IDENTIFICATION</scope>
    <source>
        <tissue evidence="2 3">Leaf</tissue>
    </source>
</reference>
<dbReference type="GO" id="GO:0045892">
    <property type="term" value="P:negative regulation of DNA-templated transcription"/>
    <property type="evidence" value="ECO:0007669"/>
    <property type="project" value="InterPro"/>
</dbReference>
<dbReference type="GeneID" id="130511506"/>
<protein>
    <submittedName>
        <fullName evidence="2 3">Suppressor of RPS4-RLD 1-like isoform X1</fullName>
    </submittedName>
</protein>
<dbReference type="RefSeq" id="XP_056864540.1">
    <property type="nucleotide sequence ID" value="XM_057008560.1"/>
</dbReference>
<evidence type="ECO:0000313" key="1">
    <source>
        <dbReference type="Proteomes" id="UP000504610"/>
    </source>
</evidence>